<name>A0A4R5B9W3_9PSEU</name>
<comment type="caution">
    <text evidence="2">The sequence shown here is derived from an EMBL/GenBank/DDBJ whole genome shotgun (WGS) entry which is preliminary data.</text>
</comment>
<keyword evidence="3" id="KW-1185">Reference proteome</keyword>
<organism evidence="2 3">
    <name type="scientific">Saccharopolyspora karakumensis</name>
    <dbReference type="NCBI Taxonomy" id="2530386"/>
    <lineage>
        <taxon>Bacteria</taxon>
        <taxon>Bacillati</taxon>
        <taxon>Actinomycetota</taxon>
        <taxon>Actinomycetes</taxon>
        <taxon>Pseudonocardiales</taxon>
        <taxon>Pseudonocardiaceae</taxon>
        <taxon>Saccharopolyspora</taxon>
    </lineage>
</organism>
<keyword evidence="1" id="KW-0472">Membrane</keyword>
<sequence>MRDDPPRPGGGRGRQGPLPKRWLGLGGTAGLLAITAVVVAVLARPIESSWDDAELRGPALLVEDVRRVAANELDGWVWYFPHRLSDEQVKALAAEVHARGSVLNSNELMASAGGIRLGFESGTKSAGRYHLSLVGNRTDPVRINDMRVKVVERTPPPTDGTLISILSQGGGATDKVVADLDGQDNRVYTTKPRATGEPERTSPFLDEHSRYAVTGEPLPFEVAATTTSCWCTWGIEVEVTHGDRKETVRVGEDASGAPLQTIFAGADLHYESECQISLVNGEFINCALVSAGDPAEIARAAGGVYCRP</sequence>
<dbReference type="AlphaFoldDB" id="A0A4R5B9W3"/>
<evidence type="ECO:0000313" key="2">
    <source>
        <dbReference type="EMBL" id="TDD81440.1"/>
    </source>
</evidence>
<keyword evidence="1" id="KW-1133">Transmembrane helix</keyword>
<evidence type="ECO:0000256" key="1">
    <source>
        <dbReference type="SAM" id="Phobius"/>
    </source>
</evidence>
<reference evidence="2 3" key="1">
    <citation type="submission" date="2019-03" db="EMBL/GenBank/DDBJ databases">
        <title>Draft genome sequences of novel Actinobacteria.</title>
        <authorList>
            <person name="Sahin N."/>
            <person name="Ay H."/>
            <person name="Saygin H."/>
        </authorList>
    </citation>
    <scope>NUCLEOTIDE SEQUENCE [LARGE SCALE GENOMIC DNA]</scope>
    <source>
        <strain evidence="2 3">5K548</strain>
    </source>
</reference>
<gene>
    <name evidence="2" type="ORF">E1202_29080</name>
</gene>
<protein>
    <submittedName>
        <fullName evidence="2">Uncharacterized protein</fullName>
    </submittedName>
</protein>
<keyword evidence="1" id="KW-0812">Transmembrane</keyword>
<dbReference type="RefSeq" id="WP_132686523.1">
    <property type="nucleotide sequence ID" value="NZ_SMLA01000078.1"/>
</dbReference>
<evidence type="ECO:0000313" key="3">
    <source>
        <dbReference type="Proteomes" id="UP000294723"/>
    </source>
</evidence>
<dbReference type="Proteomes" id="UP000294723">
    <property type="component" value="Unassembled WGS sequence"/>
</dbReference>
<feature type="transmembrane region" description="Helical" evidence="1">
    <location>
        <begin position="21"/>
        <end position="43"/>
    </location>
</feature>
<proteinExistence type="predicted"/>
<accession>A0A4R5B9W3</accession>
<dbReference type="EMBL" id="SMLA01000078">
    <property type="protein sequence ID" value="TDD81440.1"/>
    <property type="molecule type" value="Genomic_DNA"/>
</dbReference>